<dbReference type="PROSITE" id="PS50921">
    <property type="entry name" value="ANTAR"/>
    <property type="match status" value="1"/>
</dbReference>
<evidence type="ECO:0000259" key="1">
    <source>
        <dbReference type="PROSITE" id="PS50921"/>
    </source>
</evidence>
<dbReference type="Proteomes" id="UP000249915">
    <property type="component" value="Unassembled WGS sequence"/>
</dbReference>
<protein>
    <recommendedName>
        <fullName evidence="1">ANTAR domain-containing protein</fullName>
    </recommendedName>
</protein>
<keyword evidence="3" id="KW-1185">Reference proteome</keyword>
<dbReference type="InterPro" id="IPR011006">
    <property type="entry name" value="CheY-like_superfamily"/>
</dbReference>
<reference evidence="2 3" key="1">
    <citation type="submission" date="2016-07" db="EMBL/GenBank/DDBJ databases">
        <title>Draft genome sequence of Prauserella muralis DSM 45305, isolated from a mould-covered wall in an indoor environment.</title>
        <authorList>
            <person name="Ruckert C."/>
            <person name="Albersmeier A."/>
            <person name="Jiang C.-L."/>
            <person name="Jiang Y."/>
            <person name="Kalinowski J."/>
            <person name="Schneider O."/>
            <person name="Winkler A."/>
            <person name="Zotchev S.B."/>
        </authorList>
    </citation>
    <scope>NUCLEOTIDE SEQUENCE [LARGE SCALE GENOMIC DNA]</scope>
    <source>
        <strain evidence="2 3">DSM 45305</strain>
    </source>
</reference>
<proteinExistence type="predicted"/>
<dbReference type="Gene3D" id="1.10.10.10">
    <property type="entry name" value="Winged helix-like DNA-binding domain superfamily/Winged helix DNA-binding domain"/>
    <property type="match status" value="1"/>
</dbReference>
<dbReference type="Gene3D" id="3.30.450.20">
    <property type="entry name" value="PAS domain"/>
    <property type="match status" value="1"/>
</dbReference>
<sequence>MLLDSELRIRAVNPAYERATLRTEDELRGEYLFDAFPDNPADPGSDGVDKLGASLQHVLGRAQRHYMGIQRYDVPVPGGTAFVKKVWTPVNSPIVEDGTVLGVLHHVEDVTELDGLLEHPDGGDAGEAGNWWETHPGRLRAVLDALRRLRHAHRAVLEENTHLHEAMRHRGVIEQAKGILMAQRGYSADDAFAVLVDLSQHTNIKVHDIAQALIDQVVD</sequence>
<accession>A0A2V4AM96</accession>
<dbReference type="InterPro" id="IPR013656">
    <property type="entry name" value="PAS_4"/>
</dbReference>
<dbReference type="SUPFAM" id="SSF52172">
    <property type="entry name" value="CheY-like"/>
    <property type="match status" value="1"/>
</dbReference>
<feature type="domain" description="ANTAR" evidence="1">
    <location>
        <begin position="153"/>
        <end position="214"/>
    </location>
</feature>
<dbReference type="AlphaFoldDB" id="A0A2V4AM96"/>
<evidence type="ECO:0000313" key="3">
    <source>
        <dbReference type="Proteomes" id="UP000249915"/>
    </source>
</evidence>
<dbReference type="GO" id="GO:0003723">
    <property type="term" value="F:RNA binding"/>
    <property type="evidence" value="ECO:0007669"/>
    <property type="project" value="InterPro"/>
</dbReference>
<dbReference type="EMBL" id="MASW01000006">
    <property type="protein sequence ID" value="PXY21411.1"/>
    <property type="molecule type" value="Genomic_DNA"/>
</dbReference>
<comment type="caution">
    <text evidence="2">The sequence shown here is derived from an EMBL/GenBank/DDBJ whole genome shotgun (WGS) entry which is preliminary data.</text>
</comment>
<evidence type="ECO:0000313" key="2">
    <source>
        <dbReference type="EMBL" id="PXY21411.1"/>
    </source>
</evidence>
<dbReference type="InterPro" id="IPR036388">
    <property type="entry name" value="WH-like_DNA-bd_sf"/>
</dbReference>
<dbReference type="InterPro" id="IPR005561">
    <property type="entry name" value="ANTAR"/>
</dbReference>
<name>A0A2V4AM96_9PSEU</name>
<dbReference type="Pfam" id="PF03861">
    <property type="entry name" value="ANTAR"/>
    <property type="match status" value="1"/>
</dbReference>
<organism evidence="2 3">
    <name type="scientific">Prauserella muralis</name>
    <dbReference type="NCBI Taxonomy" id="588067"/>
    <lineage>
        <taxon>Bacteria</taxon>
        <taxon>Bacillati</taxon>
        <taxon>Actinomycetota</taxon>
        <taxon>Actinomycetes</taxon>
        <taxon>Pseudonocardiales</taxon>
        <taxon>Pseudonocardiaceae</taxon>
        <taxon>Prauserella</taxon>
    </lineage>
</organism>
<dbReference type="SMART" id="SM01012">
    <property type="entry name" value="ANTAR"/>
    <property type="match status" value="1"/>
</dbReference>
<dbReference type="Pfam" id="PF08448">
    <property type="entry name" value="PAS_4"/>
    <property type="match status" value="1"/>
</dbReference>
<gene>
    <name evidence="2" type="ORF">BAY60_25785</name>
</gene>